<feature type="region of interest" description="Disordered" evidence="1">
    <location>
        <begin position="164"/>
        <end position="183"/>
    </location>
</feature>
<reference evidence="3 4" key="1">
    <citation type="journal article" date="2018" name="Mol. Biol. Evol.">
        <title>Broad Genomic Sampling Reveals a Smut Pathogenic Ancestry of the Fungal Clade Ustilaginomycotina.</title>
        <authorList>
            <person name="Kijpornyongpan T."/>
            <person name="Mondo S.J."/>
            <person name="Barry K."/>
            <person name="Sandor L."/>
            <person name="Lee J."/>
            <person name="Lipzen A."/>
            <person name="Pangilinan J."/>
            <person name="LaButti K."/>
            <person name="Hainaut M."/>
            <person name="Henrissat B."/>
            <person name="Grigoriev I.V."/>
            <person name="Spatafora J.W."/>
            <person name="Aime M.C."/>
        </authorList>
    </citation>
    <scope>NUCLEOTIDE SEQUENCE [LARGE SCALE GENOMIC DNA]</scope>
    <source>
        <strain evidence="3 4">MCA 4658</strain>
    </source>
</reference>
<feature type="transmembrane region" description="Helical" evidence="2">
    <location>
        <begin position="127"/>
        <end position="148"/>
    </location>
</feature>
<keyword evidence="2" id="KW-0812">Transmembrane</keyword>
<accession>A0A316W5B5</accession>
<evidence type="ECO:0000313" key="3">
    <source>
        <dbReference type="EMBL" id="PWN44814.1"/>
    </source>
</evidence>
<evidence type="ECO:0008006" key="5">
    <source>
        <dbReference type="Google" id="ProtNLM"/>
    </source>
</evidence>
<feature type="transmembrane region" description="Helical" evidence="2">
    <location>
        <begin position="60"/>
        <end position="81"/>
    </location>
</feature>
<feature type="compositionally biased region" description="Basic and acidic residues" evidence="1">
    <location>
        <begin position="164"/>
        <end position="182"/>
    </location>
</feature>
<dbReference type="PANTHER" id="PTHR31595">
    <property type="entry name" value="LONG-CHAIN-ALCOHOL O-FATTY-ACYLTRANSFERASE 3-RELATED"/>
    <property type="match status" value="1"/>
</dbReference>
<dbReference type="GO" id="GO:0006629">
    <property type="term" value="P:lipid metabolic process"/>
    <property type="evidence" value="ECO:0007669"/>
    <property type="project" value="InterPro"/>
</dbReference>
<dbReference type="AlphaFoldDB" id="A0A316W5B5"/>
<keyword evidence="2" id="KW-1133">Transmembrane helix</keyword>
<evidence type="ECO:0000256" key="1">
    <source>
        <dbReference type="SAM" id="MobiDB-lite"/>
    </source>
</evidence>
<dbReference type="OrthoDB" id="1077582at2759"/>
<protein>
    <recommendedName>
        <fullName evidence="5">Wax synthase domain-containing protein</fullName>
    </recommendedName>
</protein>
<keyword evidence="2" id="KW-0472">Membrane</keyword>
<feature type="transmembrane region" description="Helical" evidence="2">
    <location>
        <begin position="102"/>
        <end position="121"/>
    </location>
</feature>
<gene>
    <name evidence="3" type="ORF">IE81DRAFT_320778</name>
</gene>
<dbReference type="PANTHER" id="PTHR31595:SF57">
    <property type="entry name" value="OS04G0481900 PROTEIN"/>
    <property type="match status" value="1"/>
</dbReference>
<sequence>MTVMDQAVGATRQWVANAKLQSQSQSQVWRVADVLRDPITHNVLIPPHPNPHFIPAEASVPLSVITAILPPLAYYLALVLLPPFDEARHSSLARRALSAIKFTLAAISIVTFVRLPFAYHVPGSATLSYQLGLIGCYGGGRVLDIFFLSWPRVPRRLAFPQDERQRREVEMKDERGRAEPSHHKERYFHSDNTTWQFQPHPAGVSQRLWYAFDLMISMRGIGWDFATPDVRHDRHPWQPPSTRQLQRAIFKLLPFLALSLGTLRWLVQTARARSQDLEHTSIASLPAYQRFQFVLATGISLYALFDFGYTFVSALGIPFLKRSAILVDQLSDSHPSDSATKGLAAPTHAVSAHNVDFFPLLNPISFLAFSSLRSFWSKIWHRLFHRVWLIYGVLPVQNFALLLERFFALLTGAASEKKPINISATWPANHPDPGRVLERGRADWGKVMGAFIASGVVHAISERCALGGRLAQPPPHHIHAPSAGVFRKATRMGQSASFWTSFLSRERQITAHRVEAEQAFTSLGKWSLSRIVPPISGAGEFTFFFLNGVAVCLEGAISNFVRERRRRSIIACKRAQGHQGNIEVSKAELTQWYDSIIGVVWAVAVLAYTGECFVEGWIRSGIVEELTFLLL</sequence>
<dbReference type="Proteomes" id="UP000245783">
    <property type="component" value="Unassembled WGS sequence"/>
</dbReference>
<dbReference type="GeneID" id="37035004"/>
<evidence type="ECO:0000313" key="4">
    <source>
        <dbReference type="Proteomes" id="UP000245783"/>
    </source>
</evidence>
<evidence type="ECO:0000256" key="2">
    <source>
        <dbReference type="SAM" id="Phobius"/>
    </source>
</evidence>
<dbReference type="InParanoid" id="A0A316W5B5"/>
<dbReference type="InterPro" id="IPR044851">
    <property type="entry name" value="Wax_synthase"/>
</dbReference>
<dbReference type="RefSeq" id="XP_025371974.1">
    <property type="nucleotide sequence ID" value="XM_025513134.1"/>
</dbReference>
<dbReference type="STRING" id="1522189.A0A316W5B5"/>
<dbReference type="EMBL" id="KZ819358">
    <property type="protein sequence ID" value="PWN44814.1"/>
    <property type="molecule type" value="Genomic_DNA"/>
</dbReference>
<keyword evidence="4" id="KW-1185">Reference proteome</keyword>
<proteinExistence type="predicted"/>
<feature type="transmembrane region" description="Helical" evidence="2">
    <location>
        <begin position="287"/>
        <end position="312"/>
    </location>
</feature>
<dbReference type="GO" id="GO:0008374">
    <property type="term" value="F:O-acyltransferase activity"/>
    <property type="evidence" value="ECO:0007669"/>
    <property type="project" value="InterPro"/>
</dbReference>
<organism evidence="3 4">
    <name type="scientific">Ceraceosorus guamensis</name>
    <dbReference type="NCBI Taxonomy" id="1522189"/>
    <lineage>
        <taxon>Eukaryota</taxon>
        <taxon>Fungi</taxon>
        <taxon>Dikarya</taxon>
        <taxon>Basidiomycota</taxon>
        <taxon>Ustilaginomycotina</taxon>
        <taxon>Exobasidiomycetes</taxon>
        <taxon>Ceraceosorales</taxon>
        <taxon>Ceraceosoraceae</taxon>
        <taxon>Ceraceosorus</taxon>
    </lineage>
</organism>
<name>A0A316W5B5_9BASI</name>